<organism evidence="4 5">
    <name type="scientific">Aulographum hederae CBS 113979</name>
    <dbReference type="NCBI Taxonomy" id="1176131"/>
    <lineage>
        <taxon>Eukaryota</taxon>
        <taxon>Fungi</taxon>
        <taxon>Dikarya</taxon>
        <taxon>Ascomycota</taxon>
        <taxon>Pezizomycotina</taxon>
        <taxon>Dothideomycetes</taxon>
        <taxon>Pleosporomycetidae</taxon>
        <taxon>Aulographales</taxon>
        <taxon>Aulographaceae</taxon>
    </lineage>
</organism>
<keyword evidence="5" id="KW-1185">Reference proteome</keyword>
<dbReference type="OrthoDB" id="205108at2759"/>
<sequence length="278" mass="31762">MVWIIVLLTYKSHDSINSALVSTGTNTGSTRSGSSKGPSKIAMITFTTDERTYTVQALKNKHDYARKHNYDIHVDFEAPDEQGMMWHKLGMVERLIKDPNNHYDWIWWLDFDILITNYRISLESIITDALANATKPDDIDFILTPDCMELNAGSMLFRAHPRTLDFLSRARAYGKTHSDQSEQDCIRDLIYGNEGDGSKKLDENGKRIQIEKSALFIPQYKINAFPEEIGCYDGTYEGWKDGMFVAHFAGAWAHLKVDDPYGELFRKYGGRVDQAKDL</sequence>
<keyword evidence="2" id="KW-0328">Glycosyltransferase</keyword>
<name>A0A6G1GYX4_9PEZI</name>
<dbReference type="Pfam" id="PF05637">
    <property type="entry name" value="Glyco_transf_34"/>
    <property type="match status" value="1"/>
</dbReference>
<dbReference type="InterPro" id="IPR029044">
    <property type="entry name" value="Nucleotide-diphossugar_trans"/>
</dbReference>
<protein>
    <submittedName>
        <fullName evidence="4">Glycosyltransferase family 34 protein</fullName>
    </submittedName>
</protein>
<evidence type="ECO:0000256" key="2">
    <source>
        <dbReference type="ARBA" id="ARBA00022676"/>
    </source>
</evidence>
<proteinExistence type="inferred from homology"/>
<reference evidence="4" key="1">
    <citation type="journal article" date="2020" name="Stud. Mycol.">
        <title>101 Dothideomycetes genomes: a test case for predicting lifestyles and emergence of pathogens.</title>
        <authorList>
            <person name="Haridas S."/>
            <person name="Albert R."/>
            <person name="Binder M."/>
            <person name="Bloem J."/>
            <person name="Labutti K."/>
            <person name="Salamov A."/>
            <person name="Andreopoulos B."/>
            <person name="Baker S."/>
            <person name="Barry K."/>
            <person name="Bills G."/>
            <person name="Bluhm B."/>
            <person name="Cannon C."/>
            <person name="Castanera R."/>
            <person name="Culley D."/>
            <person name="Daum C."/>
            <person name="Ezra D."/>
            <person name="Gonzalez J."/>
            <person name="Henrissat B."/>
            <person name="Kuo A."/>
            <person name="Liang C."/>
            <person name="Lipzen A."/>
            <person name="Lutzoni F."/>
            <person name="Magnuson J."/>
            <person name="Mondo S."/>
            <person name="Nolan M."/>
            <person name="Ohm R."/>
            <person name="Pangilinan J."/>
            <person name="Park H.-J."/>
            <person name="Ramirez L."/>
            <person name="Alfaro M."/>
            <person name="Sun H."/>
            <person name="Tritt A."/>
            <person name="Yoshinaga Y."/>
            <person name="Zwiers L.-H."/>
            <person name="Turgeon B."/>
            <person name="Goodwin S."/>
            <person name="Spatafora J."/>
            <person name="Crous P."/>
            <person name="Grigoriev I."/>
        </authorList>
    </citation>
    <scope>NUCLEOTIDE SEQUENCE</scope>
    <source>
        <strain evidence="4">CBS 113979</strain>
    </source>
</reference>
<dbReference type="AlphaFoldDB" id="A0A6G1GYX4"/>
<dbReference type="GO" id="GO:0016757">
    <property type="term" value="F:glycosyltransferase activity"/>
    <property type="evidence" value="ECO:0007669"/>
    <property type="project" value="UniProtKB-KW"/>
</dbReference>
<dbReference type="EMBL" id="ML977159">
    <property type="protein sequence ID" value="KAF1985928.1"/>
    <property type="molecule type" value="Genomic_DNA"/>
</dbReference>
<dbReference type="Gene3D" id="3.90.550.10">
    <property type="entry name" value="Spore Coat Polysaccharide Biosynthesis Protein SpsA, Chain A"/>
    <property type="match status" value="1"/>
</dbReference>
<keyword evidence="3 4" id="KW-0808">Transferase</keyword>
<evidence type="ECO:0000256" key="3">
    <source>
        <dbReference type="ARBA" id="ARBA00022679"/>
    </source>
</evidence>
<dbReference type="GO" id="GO:0000139">
    <property type="term" value="C:Golgi membrane"/>
    <property type="evidence" value="ECO:0007669"/>
    <property type="project" value="TreeGrafter"/>
</dbReference>
<dbReference type="InterPro" id="IPR008630">
    <property type="entry name" value="Glyco_trans_34"/>
</dbReference>
<dbReference type="Proteomes" id="UP000800041">
    <property type="component" value="Unassembled WGS sequence"/>
</dbReference>
<evidence type="ECO:0000256" key="1">
    <source>
        <dbReference type="ARBA" id="ARBA00005664"/>
    </source>
</evidence>
<dbReference type="PANTHER" id="PTHR31306:SF5">
    <property type="entry name" value="ALPHA-1,6-MANNOSYLTRANSFERASE MNN10-RELATED"/>
    <property type="match status" value="1"/>
</dbReference>
<gene>
    <name evidence="4" type="ORF">K402DRAFT_333431</name>
</gene>
<comment type="similarity">
    <text evidence="1">Belongs to the glycosyltransferase 34 family.</text>
</comment>
<dbReference type="GO" id="GO:0006487">
    <property type="term" value="P:protein N-linked glycosylation"/>
    <property type="evidence" value="ECO:0007669"/>
    <property type="project" value="TreeGrafter"/>
</dbReference>
<evidence type="ECO:0000313" key="5">
    <source>
        <dbReference type="Proteomes" id="UP000800041"/>
    </source>
</evidence>
<dbReference type="PANTHER" id="PTHR31306">
    <property type="entry name" value="ALPHA-1,6-MANNOSYLTRANSFERASE MNN11-RELATED"/>
    <property type="match status" value="1"/>
</dbReference>
<evidence type="ECO:0000313" key="4">
    <source>
        <dbReference type="EMBL" id="KAF1985928.1"/>
    </source>
</evidence>
<accession>A0A6G1GYX4</accession>